<keyword evidence="4" id="KW-1133">Transmembrane helix</keyword>
<feature type="transmembrane region" description="Helical" evidence="4">
    <location>
        <begin position="57"/>
        <end position="81"/>
    </location>
</feature>
<gene>
    <name evidence="5" type="ORF">Q9312_14965</name>
</gene>
<dbReference type="RefSeq" id="WP_309201665.1">
    <property type="nucleotide sequence ID" value="NZ_CP133548.1"/>
</dbReference>
<feature type="transmembrane region" description="Helical" evidence="4">
    <location>
        <begin position="93"/>
        <end position="112"/>
    </location>
</feature>
<accession>A0AA51RS01</accession>
<dbReference type="Proteomes" id="UP001239782">
    <property type="component" value="Chromosome"/>
</dbReference>
<reference evidence="5 6" key="1">
    <citation type="submission" date="2023-08" db="EMBL/GenBank/DDBJ databases">
        <title>Pleionea litopenaei sp. nov., isolated from stomach of juvenile Litopenaeus vannamei.</title>
        <authorList>
            <person name="Rho A.M."/>
            <person name="Hwang C.Y."/>
        </authorList>
    </citation>
    <scope>NUCLEOTIDE SEQUENCE [LARGE SCALE GENOMIC DNA]</scope>
    <source>
        <strain evidence="5 6">HL-JVS1</strain>
    </source>
</reference>
<dbReference type="EC" id="7.1.1.-" evidence="4"/>
<sequence>MELTFQQILFYGFSALLICSSLMVILVKNSVKAVLFLILCFVSTSGIWMLLQAEFLAIALVLVYVGAVMVLFLFVVMMLDVNFSVARSGFTKVLPLALLVAIGFVVVLSQIANHSQFSIQPEVISDEQSVSNVRQLGRLLYTDYFYPFELAAVILLVAMIAAISLTFRGKRSRKSQNIDKQVKVTKAERLKIVKIDKPASHSEDSE</sequence>
<dbReference type="PANTHER" id="PTHR33269:SF17">
    <property type="entry name" value="NADH-UBIQUINONE OXIDOREDUCTASE CHAIN 6"/>
    <property type="match status" value="1"/>
</dbReference>
<name>A0AA51RS01_9GAMM</name>
<feature type="transmembrane region" description="Helical" evidence="4">
    <location>
        <begin position="33"/>
        <end position="51"/>
    </location>
</feature>
<keyword evidence="5" id="KW-0560">Oxidoreductase</keyword>
<feature type="transmembrane region" description="Helical" evidence="4">
    <location>
        <begin position="6"/>
        <end position="26"/>
    </location>
</feature>
<dbReference type="AlphaFoldDB" id="A0AA51RS01"/>
<dbReference type="Gene3D" id="1.20.120.1200">
    <property type="entry name" value="NADH-ubiquinone/plastoquinone oxidoreductase chain 6, subunit NuoJ"/>
    <property type="match status" value="1"/>
</dbReference>
<dbReference type="GO" id="GO:0016491">
    <property type="term" value="F:oxidoreductase activity"/>
    <property type="evidence" value="ECO:0007669"/>
    <property type="project" value="UniProtKB-KW"/>
</dbReference>
<comment type="function">
    <text evidence="4">NDH-1 shuttles electrons from NADH, via FMN and iron-sulfur (Fe-S) centers, to quinones in the respiratory chain. Couples the redox reaction to proton translocation (for every two electrons transferred, four hydrogen ions are translocated across the cytoplasmic membrane), and thus conserves the redox energy in a proton gradient.</text>
</comment>
<comment type="subcellular location">
    <subcellularLocation>
        <location evidence="4">Cell membrane</location>
        <topology evidence="4">Multi-pass membrane protein</topology>
    </subcellularLocation>
</comment>
<comment type="similarity">
    <text evidence="1 4">Belongs to the complex I subunit 6 family.</text>
</comment>
<dbReference type="Pfam" id="PF00499">
    <property type="entry name" value="Oxidored_q3"/>
    <property type="match status" value="1"/>
</dbReference>
<dbReference type="InterPro" id="IPR042106">
    <property type="entry name" value="Nuo/plastoQ_OxRdtase_6_NuoJ"/>
</dbReference>
<proteinExistence type="inferred from homology"/>
<feature type="transmembrane region" description="Helical" evidence="4">
    <location>
        <begin position="144"/>
        <end position="167"/>
    </location>
</feature>
<dbReference type="GO" id="GO:0005886">
    <property type="term" value="C:plasma membrane"/>
    <property type="evidence" value="ECO:0007669"/>
    <property type="project" value="UniProtKB-SubCell"/>
</dbReference>
<evidence type="ECO:0000256" key="4">
    <source>
        <dbReference type="RuleBase" id="RU004429"/>
    </source>
</evidence>
<dbReference type="PANTHER" id="PTHR33269">
    <property type="entry name" value="NADH-UBIQUINONE OXIDOREDUCTASE CHAIN 6"/>
    <property type="match status" value="1"/>
</dbReference>
<dbReference type="KEGG" id="plei:Q9312_14965"/>
<protein>
    <recommendedName>
        <fullName evidence="2 4">NADH-quinone oxidoreductase subunit J</fullName>
        <ecNumber evidence="4">7.1.1.-</ecNumber>
    </recommendedName>
</protein>
<organism evidence="5 6">
    <name type="scientific">Pleionea litopenaei</name>
    <dbReference type="NCBI Taxonomy" id="3070815"/>
    <lineage>
        <taxon>Bacteria</taxon>
        <taxon>Pseudomonadati</taxon>
        <taxon>Pseudomonadota</taxon>
        <taxon>Gammaproteobacteria</taxon>
        <taxon>Oceanospirillales</taxon>
        <taxon>Pleioneaceae</taxon>
        <taxon>Pleionea</taxon>
    </lineage>
</organism>
<evidence type="ECO:0000256" key="1">
    <source>
        <dbReference type="ARBA" id="ARBA00005698"/>
    </source>
</evidence>
<evidence type="ECO:0000313" key="6">
    <source>
        <dbReference type="Proteomes" id="UP001239782"/>
    </source>
</evidence>
<keyword evidence="4" id="KW-0874">Quinone</keyword>
<comment type="catalytic activity">
    <reaction evidence="4">
        <text>a quinone + NADH + 5 H(+)(in) = a quinol + NAD(+) + 4 H(+)(out)</text>
        <dbReference type="Rhea" id="RHEA:57888"/>
        <dbReference type="ChEBI" id="CHEBI:15378"/>
        <dbReference type="ChEBI" id="CHEBI:24646"/>
        <dbReference type="ChEBI" id="CHEBI:57540"/>
        <dbReference type="ChEBI" id="CHEBI:57945"/>
        <dbReference type="ChEBI" id="CHEBI:132124"/>
    </reaction>
</comment>
<dbReference type="NCBIfam" id="NF005164">
    <property type="entry name" value="PRK06638.1-4"/>
    <property type="match status" value="1"/>
</dbReference>
<keyword evidence="6" id="KW-1185">Reference proteome</keyword>
<keyword evidence="4" id="KW-0472">Membrane</keyword>
<evidence type="ECO:0000256" key="3">
    <source>
        <dbReference type="ARBA" id="ARBA00025811"/>
    </source>
</evidence>
<evidence type="ECO:0000313" key="5">
    <source>
        <dbReference type="EMBL" id="WMS86520.1"/>
    </source>
</evidence>
<evidence type="ECO:0000256" key="2">
    <source>
        <dbReference type="ARBA" id="ARBA00019907"/>
    </source>
</evidence>
<dbReference type="GO" id="GO:0008137">
    <property type="term" value="F:NADH dehydrogenase (ubiquinone) activity"/>
    <property type="evidence" value="ECO:0007669"/>
    <property type="project" value="UniProtKB-UniRule"/>
</dbReference>
<dbReference type="InterPro" id="IPR001457">
    <property type="entry name" value="NADH_UbQ/plastoQ_OxRdtase_su6"/>
</dbReference>
<dbReference type="GO" id="GO:0048038">
    <property type="term" value="F:quinone binding"/>
    <property type="evidence" value="ECO:0007669"/>
    <property type="project" value="UniProtKB-UniRule"/>
</dbReference>
<keyword evidence="4" id="KW-0520">NAD</keyword>
<comment type="subunit">
    <text evidence="3">Composed of 13 different subunits. Subunits NuoA, H, J, K, L, M, N constitute the membrane sector of the complex.</text>
</comment>
<keyword evidence="4" id="KW-1003">Cell membrane</keyword>
<dbReference type="EMBL" id="CP133548">
    <property type="protein sequence ID" value="WMS86520.1"/>
    <property type="molecule type" value="Genomic_DNA"/>
</dbReference>
<keyword evidence="4" id="KW-0812">Transmembrane</keyword>